<evidence type="ECO:0000313" key="2">
    <source>
        <dbReference type="EMBL" id="MEX5718793.1"/>
    </source>
</evidence>
<accession>A0ABV3XDZ0</accession>
<evidence type="ECO:0000256" key="1">
    <source>
        <dbReference type="SAM" id="MobiDB-lite"/>
    </source>
</evidence>
<organism evidence="2 3">
    <name type="scientific">Geodermatophilus maliterrae</name>
    <dbReference type="NCBI Taxonomy" id="3162531"/>
    <lineage>
        <taxon>Bacteria</taxon>
        <taxon>Bacillati</taxon>
        <taxon>Actinomycetota</taxon>
        <taxon>Actinomycetes</taxon>
        <taxon>Geodermatophilales</taxon>
        <taxon>Geodermatophilaceae</taxon>
        <taxon>Geodermatophilus</taxon>
    </lineage>
</organism>
<evidence type="ECO:0008006" key="4">
    <source>
        <dbReference type="Google" id="ProtNLM"/>
    </source>
</evidence>
<dbReference type="Proteomes" id="UP001560045">
    <property type="component" value="Unassembled WGS sequence"/>
</dbReference>
<name>A0ABV3XDZ0_9ACTN</name>
<gene>
    <name evidence="2" type="ORF">ABQ292_10525</name>
</gene>
<evidence type="ECO:0000313" key="3">
    <source>
        <dbReference type="Proteomes" id="UP001560045"/>
    </source>
</evidence>
<sequence>MCVVVPANEVDRLRAEELPGDVAVRVTDWWAPLLGPDLAPGTPGVLHEDEAVAAEGLRAARASLLPGERERYRRLGRDTAEALTATALTLQPGTTERQAGAPVGAELMARGVDPVVVLVAGGGAAGLPARAAHHRSPGPAGNARRGRPAARADHQRDPVGVLRSAGPGRARGRGADPRGRDGLPVGHAARTDAR</sequence>
<dbReference type="RefSeq" id="WP_369205999.1">
    <property type="nucleotide sequence ID" value="NZ_JBFNXQ010000027.1"/>
</dbReference>
<comment type="caution">
    <text evidence="2">The sequence shown here is derived from an EMBL/GenBank/DDBJ whole genome shotgun (WGS) entry which is preliminary data.</text>
</comment>
<reference evidence="2 3" key="1">
    <citation type="submission" date="2024-06" db="EMBL/GenBank/DDBJ databases">
        <title>Draft genome sequence of Geodermatophilus badlandi, a novel member of the Geodermatophilaceae isolated from badland sedimentary rocks in the Red desert, Wyoming, USA.</title>
        <authorList>
            <person name="Ben Tekaya S."/>
            <person name="Nouioui I."/>
            <person name="Flores G.M."/>
            <person name="Shaal M.N."/>
            <person name="Bredoire F."/>
            <person name="Basile F."/>
            <person name="Van Diepen L."/>
            <person name="Ward N.L."/>
        </authorList>
    </citation>
    <scope>NUCLEOTIDE SEQUENCE [LARGE SCALE GENOMIC DNA]</scope>
    <source>
        <strain evidence="2 3">WL48A</strain>
    </source>
</reference>
<feature type="region of interest" description="Disordered" evidence="1">
    <location>
        <begin position="128"/>
        <end position="194"/>
    </location>
</feature>
<keyword evidence="3" id="KW-1185">Reference proteome</keyword>
<dbReference type="EMBL" id="JBFNXQ010000027">
    <property type="protein sequence ID" value="MEX5718793.1"/>
    <property type="molecule type" value="Genomic_DNA"/>
</dbReference>
<protein>
    <recommendedName>
        <fullName evidence="4">Universal stress protein family protein</fullName>
    </recommendedName>
</protein>
<proteinExistence type="predicted"/>